<keyword evidence="2" id="KW-0805">Transcription regulation</keyword>
<dbReference type="InterPro" id="IPR005119">
    <property type="entry name" value="LysR_subst-bd"/>
</dbReference>
<dbReference type="AlphaFoldDB" id="A0A248TEF6"/>
<dbReference type="KEGG" id="bko:CKF48_04240"/>
<dbReference type="Gene3D" id="3.40.190.290">
    <property type="match status" value="1"/>
</dbReference>
<keyword evidence="7" id="KW-1185">Reference proteome</keyword>
<dbReference type="OrthoDB" id="9803735at2"/>
<dbReference type="PANTHER" id="PTHR30126">
    <property type="entry name" value="HTH-TYPE TRANSCRIPTIONAL REGULATOR"/>
    <property type="match status" value="1"/>
</dbReference>
<keyword evidence="4" id="KW-0804">Transcription</keyword>
<dbReference type="PROSITE" id="PS50931">
    <property type="entry name" value="HTH_LYSR"/>
    <property type="match status" value="1"/>
</dbReference>
<gene>
    <name evidence="6" type="ORF">CKF48_04240</name>
</gene>
<dbReference type="GO" id="GO:0000976">
    <property type="term" value="F:transcription cis-regulatory region binding"/>
    <property type="evidence" value="ECO:0007669"/>
    <property type="project" value="TreeGrafter"/>
</dbReference>
<evidence type="ECO:0000313" key="7">
    <source>
        <dbReference type="Proteomes" id="UP000215137"/>
    </source>
</evidence>
<comment type="similarity">
    <text evidence="1">Belongs to the LysR transcriptional regulatory family.</text>
</comment>
<dbReference type="Proteomes" id="UP000215137">
    <property type="component" value="Chromosome"/>
</dbReference>
<dbReference type="Pfam" id="PF03466">
    <property type="entry name" value="LysR_substrate"/>
    <property type="match status" value="1"/>
</dbReference>
<dbReference type="CDD" id="cd05466">
    <property type="entry name" value="PBP2_LTTR_substrate"/>
    <property type="match status" value="1"/>
</dbReference>
<evidence type="ECO:0000256" key="3">
    <source>
        <dbReference type="ARBA" id="ARBA00023125"/>
    </source>
</evidence>
<accession>A0A248TEF6</accession>
<name>A0A248TEF6_9BACI</name>
<evidence type="ECO:0000259" key="5">
    <source>
        <dbReference type="PROSITE" id="PS50931"/>
    </source>
</evidence>
<organism evidence="6 7">
    <name type="scientific">Cytobacillus kochii</name>
    <dbReference type="NCBI Taxonomy" id="859143"/>
    <lineage>
        <taxon>Bacteria</taxon>
        <taxon>Bacillati</taxon>
        <taxon>Bacillota</taxon>
        <taxon>Bacilli</taxon>
        <taxon>Bacillales</taxon>
        <taxon>Bacillaceae</taxon>
        <taxon>Cytobacillus</taxon>
    </lineage>
</organism>
<evidence type="ECO:0000256" key="2">
    <source>
        <dbReference type="ARBA" id="ARBA00023015"/>
    </source>
</evidence>
<sequence>MEFQWLKTFITAANYLNYRQTAEALYISQPSVTVHIRHLEKALATTLFKKEGRSMRLTKAGKQFLPYAKQILASFEDGKKALSHYTQGYTSSLSIGISPIIADTILPFALKNYMRKHPFVEVAVHVLESEEMEKALFEEDIDIGLSCNLPNSREVQYQILYSEDVKLIIAHDGKDAESAPPLEEEDILFHHLLITDNHPIYWSKLKNDLHYQYAFIKTMKVSQIHISKRFIIEGLGVSYLPLSTVRRELMEGWLLEVPQSKITLPQAHTYAWMKKENNQQIDFMKYLQNYRL</sequence>
<dbReference type="EMBL" id="CP022983">
    <property type="protein sequence ID" value="ASV66598.1"/>
    <property type="molecule type" value="Genomic_DNA"/>
</dbReference>
<feature type="domain" description="HTH lysR-type" evidence="5">
    <location>
        <begin position="1"/>
        <end position="58"/>
    </location>
</feature>
<dbReference type="Gene3D" id="1.10.10.10">
    <property type="entry name" value="Winged helix-like DNA-binding domain superfamily/Winged helix DNA-binding domain"/>
    <property type="match status" value="1"/>
</dbReference>
<dbReference type="InterPro" id="IPR000847">
    <property type="entry name" value="LysR_HTH_N"/>
</dbReference>
<dbReference type="PANTHER" id="PTHR30126:SF64">
    <property type="entry name" value="HTH-TYPE TRANSCRIPTIONAL REGULATOR CITR"/>
    <property type="match status" value="1"/>
</dbReference>
<protein>
    <submittedName>
        <fullName evidence="6">LysR family transcriptional regulator</fullName>
    </submittedName>
</protein>
<dbReference type="GO" id="GO:0003700">
    <property type="term" value="F:DNA-binding transcription factor activity"/>
    <property type="evidence" value="ECO:0007669"/>
    <property type="project" value="InterPro"/>
</dbReference>
<dbReference type="Pfam" id="PF00126">
    <property type="entry name" value="HTH_1"/>
    <property type="match status" value="1"/>
</dbReference>
<dbReference type="InterPro" id="IPR036390">
    <property type="entry name" value="WH_DNA-bd_sf"/>
</dbReference>
<reference evidence="6 7" key="1">
    <citation type="submission" date="2017-08" db="EMBL/GenBank/DDBJ databases">
        <title>Complete Genome Sequence of Bacillus kochii Oregon-R-modENCODE STRAIN BDGP4, isolated from Drosophila melanogaster gut.</title>
        <authorList>
            <person name="Wan K.H."/>
            <person name="Yu C."/>
            <person name="Park S."/>
            <person name="Hammonds A.S."/>
            <person name="Booth B.W."/>
            <person name="Celniker S.E."/>
        </authorList>
    </citation>
    <scope>NUCLEOTIDE SEQUENCE [LARGE SCALE GENOMIC DNA]</scope>
    <source>
        <strain evidence="6 7">BDGP4</strain>
    </source>
</reference>
<dbReference type="SUPFAM" id="SSF46785">
    <property type="entry name" value="Winged helix' DNA-binding domain"/>
    <property type="match status" value="1"/>
</dbReference>
<keyword evidence="3" id="KW-0238">DNA-binding</keyword>
<proteinExistence type="inferred from homology"/>
<evidence type="ECO:0000313" key="6">
    <source>
        <dbReference type="EMBL" id="ASV66598.1"/>
    </source>
</evidence>
<dbReference type="InterPro" id="IPR036388">
    <property type="entry name" value="WH-like_DNA-bd_sf"/>
</dbReference>
<evidence type="ECO:0000256" key="1">
    <source>
        <dbReference type="ARBA" id="ARBA00009437"/>
    </source>
</evidence>
<evidence type="ECO:0000256" key="4">
    <source>
        <dbReference type="ARBA" id="ARBA00023163"/>
    </source>
</evidence>
<dbReference type="SUPFAM" id="SSF53850">
    <property type="entry name" value="Periplasmic binding protein-like II"/>
    <property type="match status" value="1"/>
</dbReference>